<evidence type="ECO:0000313" key="4">
    <source>
        <dbReference type="EMBL" id="TDR43013.1"/>
    </source>
</evidence>
<feature type="chain" id="PRO_5020228301" evidence="2">
    <location>
        <begin position="26"/>
        <end position="353"/>
    </location>
</feature>
<feature type="domain" description="Metallo-beta-lactamase" evidence="3">
    <location>
        <begin position="52"/>
        <end position="276"/>
    </location>
</feature>
<dbReference type="GO" id="GO:0017001">
    <property type="term" value="P:antibiotic catabolic process"/>
    <property type="evidence" value="ECO:0007669"/>
    <property type="project" value="UniProtKB-ARBA"/>
</dbReference>
<protein>
    <submittedName>
        <fullName evidence="4">Glyoxylase-like metal-dependent hydrolase (Beta-lactamase superfamily II)</fullName>
    </submittedName>
</protein>
<keyword evidence="4" id="KW-0378">Hydrolase</keyword>
<accession>A0A4R6YW33</accession>
<sequence length="353" mass="38534">MSLFRPVCTTAALCIAGLFARTAAAEPGFRLETLAPGVHAAVRTDPPGLMVDANCLFIVNDSDVVVVDAPEASTELIASLKRITDKPVRYLVNTHWHDDHVIGNARWREAYPGIQFIAHGTLRDYLPGTGAKNRAGMIDGAPQAAAQMQQLIDQGKNLAGQPISEEERQSYTSDIALVANYMKVVPGTADVLPDLSPSADLVLQRGTRRIEVRRAGRGHTESDLVVWLPQERILASGDLVVWPVPLVGGEQSHVAGWDLALQQLLALQPAMTLPGHGPVQRDDAYLRQLRDLFADIKAKVADARRRGLDLAAARKEITLDDWRRRFAGDSPVRNALFRRYVTGPALQSAWASP</sequence>
<dbReference type="PANTHER" id="PTHR42951:SF4">
    <property type="entry name" value="ACYL-COENZYME A THIOESTERASE MBLAC2"/>
    <property type="match status" value="1"/>
</dbReference>
<evidence type="ECO:0000313" key="5">
    <source>
        <dbReference type="Proteomes" id="UP000295293"/>
    </source>
</evidence>
<evidence type="ECO:0000256" key="2">
    <source>
        <dbReference type="SAM" id="SignalP"/>
    </source>
</evidence>
<dbReference type="InterPro" id="IPR001279">
    <property type="entry name" value="Metallo-B-lactamas"/>
</dbReference>
<proteinExistence type="inferred from homology"/>
<gene>
    <name evidence="4" type="ORF">DFR29_10717</name>
</gene>
<feature type="signal peptide" evidence="2">
    <location>
        <begin position="1"/>
        <end position="25"/>
    </location>
</feature>
<dbReference type="InterPro" id="IPR050855">
    <property type="entry name" value="NDM-1-like"/>
</dbReference>
<comment type="similarity">
    <text evidence="1">Belongs to the metallo-beta-lactamase superfamily. Class-B beta-lactamase family.</text>
</comment>
<dbReference type="SMART" id="SM00849">
    <property type="entry name" value="Lactamase_B"/>
    <property type="match status" value="1"/>
</dbReference>
<reference evidence="4 5" key="1">
    <citation type="submission" date="2019-03" db="EMBL/GenBank/DDBJ databases">
        <title>Genomic Encyclopedia of Type Strains, Phase IV (KMG-IV): sequencing the most valuable type-strain genomes for metagenomic binning, comparative biology and taxonomic classification.</title>
        <authorList>
            <person name="Goeker M."/>
        </authorList>
    </citation>
    <scope>NUCLEOTIDE SEQUENCE [LARGE SCALE GENOMIC DNA]</scope>
    <source>
        <strain evidence="4 5">DSM 21667</strain>
    </source>
</reference>
<evidence type="ECO:0000256" key="1">
    <source>
        <dbReference type="ARBA" id="ARBA00005250"/>
    </source>
</evidence>
<dbReference type="EMBL" id="SNZH01000007">
    <property type="protein sequence ID" value="TDR43013.1"/>
    <property type="molecule type" value="Genomic_DNA"/>
</dbReference>
<dbReference type="InterPro" id="IPR036866">
    <property type="entry name" value="RibonucZ/Hydroxyglut_hydro"/>
</dbReference>
<keyword evidence="5" id="KW-1185">Reference proteome</keyword>
<dbReference type="OrthoDB" id="9769598at2"/>
<dbReference type="Gene3D" id="3.60.15.10">
    <property type="entry name" value="Ribonuclease Z/Hydroxyacylglutathione hydrolase-like"/>
    <property type="match status" value="1"/>
</dbReference>
<dbReference type="PANTHER" id="PTHR42951">
    <property type="entry name" value="METALLO-BETA-LACTAMASE DOMAIN-CONTAINING"/>
    <property type="match status" value="1"/>
</dbReference>
<name>A0A4R6YW33_9GAMM</name>
<comment type="caution">
    <text evidence="4">The sequence shown here is derived from an EMBL/GenBank/DDBJ whole genome shotgun (WGS) entry which is preliminary data.</text>
</comment>
<organism evidence="4 5">
    <name type="scientific">Tahibacter aquaticus</name>
    <dbReference type="NCBI Taxonomy" id="520092"/>
    <lineage>
        <taxon>Bacteria</taxon>
        <taxon>Pseudomonadati</taxon>
        <taxon>Pseudomonadota</taxon>
        <taxon>Gammaproteobacteria</taxon>
        <taxon>Lysobacterales</taxon>
        <taxon>Rhodanobacteraceae</taxon>
        <taxon>Tahibacter</taxon>
    </lineage>
</organism>
<dbReference type="Pfam" id="PF00753">
    <property type="entry name" value="Lactamase_B"/>
    <property type="match status" value="1"/>
</dbReference>
<dbReference type="SUPFAM" id="SSF56281">
    <property type="entry name" value="Metallo-hydrolase/oxidoreductase"/>
    <property type="match status" value="1"/>
</dbReference>
<dbReference type="AlphaFoldDB" id="A0A4R6YW33"/>
<dbReference type="GO" id="GO:0016787">
    <property type="term" value="F:hydrolase activity"/>
    <property type="evidence" value="ECO:0007669"/>
    <property type="project" value="UniProtKB-KW"/>
</dbReference>
<dbReference type="RefSeq" id="WP_133818934.1">
    <property type="nucleotide sequence ID" value="NZ_SNZH01000007.1"/>
</dbReference>
<dbReference type="Proteomes" id="UP000295293">
    <property type="component" value="Unassembled WGS sequence"/>
</dbReference>
<keyword evidence="2" id="KW-0732">Signal</keyword>
<evidence type="ECO:0000259" key="3">
    <source>
        <dbReference type="SMART" id="SM00849"/>
    </source>
</evidence>